<evidence type="ECO:0000313" key="3">
    <source>
        <dbReference type="Proteomes" id="UP000323324"/>
    </source>
</evidence>
<dbReference type="InterPro" id="IPR015867">
    <property type="entry name" value="N-reg_PII/ATP_PRibTrfase_C"/>
</dbReference>
<dbReference type="Proteomes" id="UP000323324">
    <property type="component" value="Unassembled WGS sequence"/>
</dbReference>
<reference evidence="2 3" key="1">
    <citation type="submission" date="2019-08" db="EMBL/GenBank/DDBJ databases">
        <title>Genomes of Antarctic Bizionia species.</title>
        <authorList>
            <person name="Bowman J.P."/>
        </authorList>
    </citation>
    <scope>NUCLEOTIDE SEQUENCE [LARGE SCALE GENOMIC DNA]</scope>
    <source>
        <strain evidence="2 3">HFD</strain>
    </source>
</reference>
<organism evidence="2 3">
    <name type="scientific">Bizionia saleffrena</name>
    <dbReference type="NCBI Taxonomy" id="291189"/>
    <lineage>
        <taxon>Bacteria</taxon>
        <taxon>Pseudomonadati</taxon>
        <taxon>Bacteroidota</taxon>
        <taxon>Flavobacteriia</taxon>
        <taxon>Flavobacteriales</taxon>
        <taxon>Flavobacteriaceae</taxon>
        <taxon>Bizionia</taxon>
    </lineage>
</organism>
<keyword evidence="3" id="KW-1185">Reference proteome</keyword>
<sequence>MKELITVRIYFENGQKIQNQSFWKKMYASDFSTELLKKAKAFGLQQVLHLNVSKGYFKNQSIIWGTSEMRHLKHPHLIEIMDTPFKIHQFLEEQKALLQEITTVIVKNEILIK</sequence>
<dbReference type="InterPro" id="IPR011322">
    <property type="entry name" value="N-reg_PII-like_a/b"/>
</dbReference>
<name>A0A8H2QE26_9FLAO</name>
<evidence type="ECO:0000313" key="2">
    <source>
        <dbReference type="EMBL" id="TYB72661.1"/>
    </source>
</evidence>
<comment type="similarity">
    <text evidence="1">Belongs to the UPF0166 family.</text>
</comment>
<dbReference type="Gene3D" id="3.30.70.120">
    <property type="match status" value="1"/>
</dbReference>
<dbReference type="RefSeq" id="WP_148370349.1">
    <property type="nucleotide sequence ID" value="NZ_VSKM01000010.1"/>
</dbReference>
<comment type="caution">
    <text evidence="2">The sequence shown here is derived from an EMBL/GenBank/DDBJ whole genome shotgun (WGS) entry which is preliminary data.</text>
</comment>
<dbReference type="AlphaFoldDB" id="A0A8H2QE26"/>
<protein>
    <recommendedName>
        <fullName evidence="4">DUF190 domain-containing protein</fullName>
    </recommendedName>
</protein>
<dbReference type="EMBL" id="VSKM01000010">
    <property type="protein sequence ID" value="TYB72661.1"/>
    <property type="molecule type" value="Genomic_DNA"/>
</dbReference>
<dbReference type="SUPFAM" id="SSF54913">
    <property type="entry name" value="GlnB-like"/>
    <property type="match status" value="1"/>
</dbReference>
<dbReference type="InterPro" id="IPR003793">
    <property type="entry name" value="UPF0166"/>
</dbReference>
<dbReference type="Pfam" id="PF02641">
    <property type="entry name" value="DUF190"/>
    <property type="match status" value="1"/>
</dbReference>
<evidence type="ECO:0008006" key="4">
    <source>
        <dbReference type="Google" id="ProtNLM"/>
    </source>
</evidence>
<evidence type="ECO:0000256" key="1">
    <source>
        <dbReference type="ARBA" id="ARBA00010554"/>
    </source>
</evidence>
<gene>
    <name evidence="2" type="ORF">ES676_10835</name>
</gene>
<proteinExistence type="inferred from homology"/>
<accession>A0A8H2QE26</accession>